<feature type="signal peptide" evidence="1">
    <location>
        <begin position="1"/>
        <end position="23"/>
    </location>
</feature>
<proteinExistence type="predicted"/>
<organism evidence="2 3">
    <name type="scientific">Bowmanella dokdonensis</name>
    <dbReference type="NCBI Taxonomy" id="751969"/>
    <lineage>
        <taxon>Bacteria</taxon>
        <taxon>Pseudomonadati</taxon>
        <taxon>Pseudomonadota</taxon>
        <taxon>Gammaproteobacteria</taxon>
        <taxon>Alteromonadales</taxon>
        <taxon>Alteromonadaceae</taxon>
        <taxon>Bowmanella</taxon>
    </lineage>
</organism>
<name>A0A939DL76_9ALTE</name>
<sequence>MKSTLLSLNLFIWLLLGSRTVSAAETLLVLYPDVPAPYAEVFEQIIDGIRQQHPESLVLQKIRESDDQDRLLRNLNASAPDMVIALGKRGYEISLALPTSLPLVIGALPLSPNGLPGISLLADPGVLFQSLRRLAPSIKRVAVVYTPGNEWLMDLAEQQTEKQGLTLIRAQVADLKEAVSRYESLLPQLDSAEDALWLPLDPVTANEQVILPRLLQYSWDNDLVLFSSKPVHAKRGALFSTFPNHQELGRSLTLMVQGLLHKKADPEVRPLKELKLAVNLRTAAHLGFEYNTQQQKNFSLTFPD</sequence>
<evidence type="ECO:0000313" key="2">
    <source>
        <dbReference type="EMBL" id="MBN7824615.1"/>
    </source>
</evidence>
<keyword evidence="1" id="KW-0732">Signal</keyword>
<feature type="chain" id="PRO_5037689696" description="ABC transporter substrate-binding protein" evidence="1">
    <location>
        <begin position="24"/>
        <end position="304"/>
    </location>
</feature>
<dbReference type="PANTHER" id="PTHR35271">
    <property type="entry name" value="ABC TRANSPORTER, SUBSTRATE-BINDING LIPOPROTEIN-RELATED"/>
    <property type="match status" value="1"/>
</dbReference>
<dbReference type="Proteomes" id="UP000664654">
    <property type="component" value="Unassembled WGS sequence"/>
</dbReference>
<dbReference type="AlphaFoldDB" id="A0A939DL76"/>
<dbReference type="PANTHER" id="PTHR35271:SF1">
    <property type="entry name" value="ABC TRANSPORTER, SUBSTRATE-BINDING LIPOPROTEIN"/>
    <property type="match status" value="1"/>
</dbReference>
<evidence type="ECO:0000313" key="3">
    <source>
        <dbReference type="Proteomes" id="UP000664654"/>
    </source>
</evidence>
<evidence type="ECO:0008006" key="4">
    <source>
        <dbReference type="Google" id="ProtNLM"/>
    </source>
</evidence>
<accession>A0A939DL76</accession>
<gene>
    <name evidence="2" type="ORF">J0A66_05175</name>
</gene>
<evidence type="ECO:0000256" key="1">
    <source>
        <dbReference type="SAM" id="SignalP"/>
    </source>
</evidence>
<reference evidence="2" key="1">
    <citation type="submission" date="2021-03" db="EMBL/GenBank/DDBJ databases">
        <title>novel species isolated from a fishpond in China.</title>
        <authorList>
            <person name="Lu H."/>
            <person name="Cai Z."/>
        </authorList>
    </citation>
    <scope>NUCLEOTIDE SEQUENCE</scope>
    <source>
        <strain evidence="2">JCM 30855</strain>
    </source>
</reference>
<dbReference type="RefSeq" id="WP_206572714.1">
    <property type="nucleotide sequence ID" value="NZ_JAFKCV010000002.1"/>
</dbReference>
<dbReference type="Gene3D" id="3.40.50.2300">
    <property type="match status" value="1"/>
</dbReference>
<protein>
    <recommendedName>
        <fullName evidence="4">ABC transporter substrate-binding protein</fullName>
    </recommendedName>
</protein>
<comment type="caution">
    <text evidence="2">The sequence shown here is derived from an EMBL/GenBank/DDBJ whole genome shotgun (WGS) entry which is preliminary data.</text>
</comment>
<dbReference type="Pfam" id="PF04392">
    <property type="entry name" value="ABC_sub_bind"/>
    <property type="match status" value="1"/>
</dbReference>
<dbReference type="EMBL" id="JAFKCV010000002">
    <property type="protein sequence ID" value="MBN7824615.1"/>
    <property type="molecule type" value="Genomic_DNA"/>
</dbReference>
<dbReference type="InterPro" id="IPR007487">
    <property type="entry name" value="ABC_transpt-TYRBP-like"/>
</dbReference>
<keyword evidence="3" id="KW-1185">Reference proteome</keyword>